<dbReference type="Proteomes" id="UP000003688">
    <property type="component" value="Unassembled WGS sequence"/>
</dbReference>
<dbReference type="OrthoDB" id="7596417at2"/>
<accession>B9XG44</accession>
<reference evidence="1 2" key="1">
    <citation type="journal article" date="2011" name="J. Bacteriol.">
        <title>Genome sequence of 'Pedosphaera parvula' Ellin514, an aerobic Verrucomicrobial isolate from pasture soil.</title>
        <authorList>
            <person name="Kant R."/>
            <person name="van Passel M.W."/>
            <person name="Sangwan P."/>
            <person name="Palva A."/>
            <person name="Lucas S."/>
            <person name="Copeland A."/>
            <person name="Lapidus A."/>
            <person name="Glavina Del Rio T."/>
            <person name="Dalin E."/>
            <person name="Tice H."/>
            <person name="Bruce D."/>
            <person name="Goodwin L."/>
            <person name="Pitluck S."/>
            <person name="Chertkov O."/>
            <person name="Larimer F.W."/>
            <person name="Land M.L."/>
            <person name="Hauser L."/>
            <person name="Brettin T.S."/>
            <person name="Detter J.C."/>
            <person name="Han S."/>
            <person name="de Vos W.M."/>
            <person name="Janssen P.H."/>
            <person name="Smidt H."/>
        </authorList>
    </citation>
    <scope>NUCLEOTIDE SEQUENCE [LARGE SCALE GENOMIC DNA]</scope>
    <source>
        <strain evidence="1 2">Ellin514</strain>
    </source>
</reference>
<organism evidence="1 2">
    <name type="scientific">Pedosphaera parvula (strain Ellin514)</name>
    <dbReference type="NCBI Taxonomy" id="320771"/>
    <lineage>
        <taxon>Bacteria</taxon>
        <taxon>Pseudomonadati</taxon>
        <taxon>Verrucomicrobiota</taxon>
        <taxon>Pedosphaerae</taxon>
        <taxon>Pedosphaerales</taxon>
        <taxon>Pedosphaeraceae</taxon>
        <taxon>Pedosphaera</taxon>
    </lineage>
</organism>
<proteinExistence type="predicted"/>
<dbReference type="PROSITE" id="PS51257">
    <property type="entry name" value="PROKAR_LIPOPROTEIN"/>
    <property type="match status" value="1"/>
</dbReference>
<dbReference type="AlphaFoldDB" id="B9XG44"/>
<dbReference type="STRING" id="320771.Cflav_PD3923"/>
<evidence type="ECO:0008006" key="3">
    <source>
        <dbReference type="Google" id="ProtNLM"/>
    </source>
</evidence>
<evidence type="ECO:0000313" key="2">
    <source>
        <dbReference type="Proteomes" id="UP000003688"/>
    </source>
</evidence>
<evidence type="ECO:0000313" key="1">
    <source>
        <dbReference type="EMBL" id="EEF61206.1"/>
    </source>
</evidence>
<dbReference type="RefSeq" id="WP_007414790.1">
    <property type="nucleotide sequence ID" value="NZ_ABOX02000011.1"/>
</dbReference>
<sequence precursor="true">MKQSKNLAVYLGLLAVTAALFISGCASEREHNKESLLSAAGFRTLTPTTAQQRAIYDSMPPYKVQRFDQNGKTMYAYADKKAGVVYLGSENEYQRYKQLGLQQSMTNEQMEAAEMNQNAAMSWGAWGPMGRW</sequence>
<name>B9XG44_PEDPL</name>
<gene>
    <name evidence="1" type="ORF">Cflav_PD3923</name>
</gene>
<keyword evidence="2" id="KW-1185">Reference proteome</keyword>
<protein>
    <recommendedName>
        <fullName evidence="3">Lipoprotein</fullName>
    </recommendedName>
</protein>
<dbReference type="EMBL" id="ABOX02000011">
    <property type="protein sequence ID" value="EEF61206.1"/>
    <property type="molecule type" value="Genomic_DNA"/>
</dbReference>
<comment type="caution">
    <text evidence="1">The sequence shown here is derived from an EMBL/GenBank/DDBJ whole genome shotgun (WGS) entry which is preliminary data.</text>
</comment>